<dbReference type="InterPro" id="IPR005801">
    <property type="entry name" value="ADC_synthase"/>
</dbReference>
<evidence type="ECO:0000313" key="8">
    <source>
        <dbReference type="Proteomes" id="UP000031012"/>
    </source>
</evidence>
<evidence type="ECO:0000256" key="4">
    <source>
        <dbReference type="ARBA" id="ARBA00023235"/>
    </source>
</evidence>
<dbReference type="PANTHER" id="PTHR42839">
    <property type="entry name" value="ISOCHORISMATE SYNTHASE ENTC"/>
    <property type="match status" value="1"/>
</dbReference>
<evidence type="ECO:0000256" key="1">
    <source>
        <dbReference type="ARBA" id="ARBA00000799"/>
    </source>
</evidence>
<comment type="catalytic activity">
    <reaction evidence="1">
        <text>chorismate = isochorismate</text>
        <dbReference type="Rhea" id="RHEA:18985"/>
        <dbReference type="ChEBI" id="CHEBI:29748"/>
        <dbReference type="ChEBI" id="CHEBI:29780"/>
        <dbReference type="EC" id="5.4.4.2"/>
    </reaction>
</comment>
<dbReference type="Gene3D" id="3.60.120.10">
    <property type="entry name" value="Anthranilate synthase"/>
    <property type="match status" value="1"/>
</dbReference>
<name>A0A0B2UDV2_9GAMM</name>
<comment type="caution">
    <text evidence="7">The sequence shown here is derived from an EMBL/GenBank/DDBJ whole genome shotgun (WGS) entry which is preliminary data.</text>
</comment>
<dbReference type="InterPro" id="IPR015890">
    <property type="entry name" value="Chorismate_C"/>
</dbReference>
<dbReference type="SUPFAM" id="SSF56322">
    <property type="entry name" value="ADC synthase"/>
    <property type="match status" value="1"/>
</dbReference>
<dbReference type="EC" id="5.4.4.2" evidence="3"/>
<evidence type="ECO:0000256" key="5">
    <source>
        <dbReference type="ARBA" id="ARBA00041564"/>
    </source>
</evidence>
<evidence type="ECO:0000256" key="2">
    <source>
        <dbReference type="ARBA" id="ARBA00005297"/>
    </source>
</evidence>
<evidence type="ECO:0000259" key="6">
    <source>
        <dbReference type="Pfam" id="PF00425"/>
    </source>
</evidence>
<dbReference type="EMBL" id="JHQK01000004">
    <property type="protein sequence ID" value="KHN67459.1"/>
    <property type="molecule type" value="Genomic_DNA"/>
</dbReference>
<dbReference type="NCBIfam" id="TIGR00543">
    <property type="entry name" value="isochor_syn"/>
    <property type="match status" value="1"/>
</dbReference>
<organism evidence="7 8">
    <name type="scientific">Acinetobacter oleivorans</name>
    <dbReference type="NCBI Taxonomy" id="1148157"/>
    <lineage>
        <taxon>Bacteria</taxon>
        <taxon>Pseudomonadati</taxon>
        <taxon>Pseudomonadota</taxon>
        <taxon>Gammaproteobacteria</taxon>
        <taxon>Moraxellales</taxon>
        <taxon>Moraxellaceae</taxon>
        <taxon>Acinetobacter</taxon>
    </lineage>
</organism>
<accession>A0A0B2UDV2</accession>
<keyword evidence="4" id="KW-0413">Isomerase</keyword>
<dbReference type="InterPro" id="IPR004561">
    <property type="entry name" value="IsoChor_synthase"/>
</dbReference>
<sequence length="412" mass="46486">MSAQHPYFIQRENFTESHVALAQEVLKCGYDAGFIFTTPEYTINSHQKLQDIQVAKNSLLKDWLQEARIQLQQAINDGYKDVKIMGGLPFCSAADVNLMLMQNAKICQKVLYAQSDIDLNSLRLNKADYFPLGEHYQQQVEYLVQQMQAKKLDKAVLARILQLEYEQNIPVSDLFYNLAKHNPEGYNYAVARHPQSEGWFVGASPELLIAKQNTKIWSKPVAGTLARDDDPTLDQNNARALLASQKDQREHALVIEMIADELTPFCKQLHVPKQPSLIRTKRLWHLASHITGELKQADTHVFDLIERLHPTPAICGEPSPVAKDLIQQLEPFNRELFAGTMGWADEQGNGEWSVTVRCARIYQNIARLFAGAGIVEASRPQAEHAETAAKFRTVLDGFQISPNQLPIQGSNT</sequence>
<dbReference type="GO" id="GO:0008909">
    <property type="term" value="F:isochorismate synthase activity"/>
    <property type="evidence" value="ECO:0007669"/>
    <property type="project" value="UniProtKB-EC"/>
</dbReference>
<gene>
    <name evidence="7" type="ORF">DH17_12375</name>
</gene>
<evidence type="ECO:0000313" key="7">
    <source>
        <dbReference type="EMBL" id="KHN67459.1"/>
    </source>
</evidence>
<dbReference type="PANTHER" id="PTHR42839:SF2">
    <property type="entry name" value="ISOCHORISMATE SYNTHASE ENTC"/>
    <property type="match status" value="1"/>
</dbReference>
<evidence type="ECO:0000256" key="3">
    <source>
        <dbReference type="ARBA" id="ARBA00012824"/>
    </source>
</evidence>
<dbReference type="AlphaFoldDB" id="A0A0B2UDV2"/>
<dbReference type="Proteomes" id="UP000031012">
    <property type="component" value="Unassembled WGS sequence"/>
</dbReference>
<dbReference type="Pfam" id="PF00425">
    <property type="entry name" value="Chorismate_bind"/>
    <property type="match status" value="1"/>
</dbReference>
<reference evidence="7 8" key="1">
    <citation type="submission" date="2014-03" db="EMBL/GenBank/DDBJ databases">
        <title>Genome sequence of the diesel-degrader and plant-growth promoter Acinetobacter oleivorans PF-1 isolated from the roots of poplar tree.</title>
        <authorList>
            <person name="Gkorezis P."/>
            <person name="van Hamme J."/>
            <person name="Rineau F."/>
            <person name="Vangronsveld J."/>
            <person name="Francetti A."/>
        </authorList>
    </citation>
    <scope>NUCLEOTIDE SEQUENCE [LARGE SCALE GENOMIC DNA]</scope>
    <source>
        <strain evidence="7 8">PF1</strain>
    </source>
</reference>
<protein>
    <recommendedName>
        <fullName evidence="3">isochorismate synthase</fullName>
        <ecNumber evidence="3">5.4.4.2</ecNumber>
    </recommendedName>
    <alternativeName>
        <fullName evidence="5">Isochorismate mutase</fullName>
    </alternativeName>
</protein>
<proteinExistence type="inferred from homology"/>
<comment type="similarity">
    <text evidence="2">Belongs to the isochorismate synthase family.</text>
</comment>
<feature type="domain" description="Chorismate-utilising enzyme C-terminal" evidence="6">
    <location>
        <begin position="134"/>
        <end position="390"/>
    </location>
</feature>
<dbReference type="GO" id="GO:0009697">
    <property type="term" value="P:salicylic acid biosynthetic process"/>
    <property type="evidence" value="ECO:0007669"/>
    <property type="project" value="TreeGrafter"/>
</dbReference>